<dbReference type="GO" id="GO:0016740">
    <property type="term" value="F:transferase activity"/>
    <property type="evidence" value="ECO:0007669"/>
    <property type="project" value="UniProtKB-KW"/>
</dbReference>
<gene>
    <name evidence="2" type="ORF">E2R59_17895</name>
</gene>
<sequence length="336" mass="37062">MDALSRIRGSVGHPTWLGGGCREVFRGPLIQRNCVQRLQNNPERKFSVNGSPSSAHCLFNSSDSATGDNVKVSIITITRNDKDGLRQTVDSVKSQDYNNIEHIIVDADSTDGTKEYLADLAGVTYVSEPDDGRYDGMNKGVKLANGDVVWFMHSSDQFADDRTVSYVAQQIAQHSGPFRWGYGLSAIVKDGYAIGVGGQVPFNVSRFLLGGKIIPHQATVYSRPFFNDLQGYRTDFGLAADQEFMVRCVSRSHPSVWPRVLCVFDGHGAGSTRGLHAHFQDMARARQDNGIAVTVSPHFDTLFTLYLLALTKAARVMRRLMQGLKPRGYGQELARV</sequence>
<dbReference type="Proteomes" id="UP000295163">
    <property type="component" value="Unassembled WGS sequence"/>
</dbReference>
<evidence type="ECO:0000313" key="3">
    <source>
        <dbReference type="Proteomes" id="UP000295163"/>
    </source>
</evidence>
<dbReference type="EMBL" id="SMZT01000013">
    <property type="protein sequence ID" value="TDL37470.1"/>
    <property type="molecule type" value="Genomic_DNA"/>
</dbReference>
<organism evidence="2 3">
    <name type="scientific">Kocuria rosea</name>
    <name type="common">Deinococcus erythromyxa</name>
    <name type="synonym">Micrococcus rubens</name>
    <dbReference type="NCBI Taxonomy" id="1275"/>
    <lineage>
        <taxon>Bacteria</taxon>
        <taxon>Bacillati</taxon>
        <taxon>Actinomycetota</taxon>
        <taxon>Actinomycetes</taxon>
        <taxon>Micrococcales</taxon>
        <taxon>Micrococcaceae</taxon>
        <taxon>Kocuria</taxon>
    </lineage>
</organism>
<comment type="caution">
    <text evidence="2">The sequence shown here is derived from an EMBL/GenBank/DDBJ whole genome shotgun (WGS) entry which is preliminary data.</text>
</comment>
<evidence type="ECO:0000313" key="2">
    <source>
        <dbReference type="EMBL" id="TDL37470.1"/>
    </source>
</evidence>
<name>A0A4R5XZN9_KOCRO</name>
<accession>A0A4R5XZN9</accession>
<dbReference type="PANTHER" id="PTHR22916">
    <property type="entry name" value="GLYCOSYLTRANSFERASE"/>
    <property type="match status" value="1"/>
</dbReference>
<proteinExistence type="predicted"/>
<dbReference type="PANTHER" id="PTHR22916:SF67">
    <property type="entry name" value="COLANIC ACID BIOSYNTHESIS GLYCOSYL TRANSFERASE WCAE-RELATED"/>
    <property type="match status" value="1"/>
</dbReference>
<protein>
    <submittedName>
        <fullName evidence="2">Glycosyltransferase</fullName>
    </submittedName>
</protein>
<dbReference type="InterPro" id="IPR001173">
    <property type="entry name" value="Glyco_trans_2-like"/>
</dbReference>
<dbReference type="PROSITE" id="PS51257">
    <property type="entry name" value="PROKAR_LIPOPROTEIN"/>
    <property type="match status" value="1"/>
</dbReference>
<reference evidence="2 3" key="1">
    <citation type="submission" date="2019-03" db="EMBL/GenBank/DDBJ databases">
        <title>Genome Sequencing and Assembly of Various Microbes Isolated from Partially Reclaimed Soil and Acid Mine Drainage (AMD) Site.</title>
        <authorList>
            <person name="Steinbock B."/>
            <person name="Bechtold R."/>
            <person name="Sevigny J.L."/>
            <person name="Thomas D."/>
            <person name="Cuthill L.R."/>
            <person name="Aveiro Johannsen E.J."/>
            <person name="Thomas K."/>
            <person name="Ghosh A."/>
        </authorList>
    </citation>
    <scope>NUCLEOTIDE SEQUENCE [LARGE SCALE GENOMIC DNA]</scope>
    <source>
        <strain evidence="2 3">S-A3</strain>
    </source>
</reference>
<dbReference type="Pfam" id="PF00535">
    <property type="entry name" value="Glycos_transf_2"/>
    <property type="match status" value="1"/>
</dbReference>
<dbReference type="CDD" id="cd06433">
    <property type="entry name" value="GT_2_WfgS_like"/>
    <property type="match status" value="1"/>
</dbReference>
<feature type="domain" description="Glycosyltransferase 2-like" evidence="1">
    <location>
        <begin position="73"/>
        <end position="172"/>
    </location>
</feature>
<dbReference type="AlphaFoldDB" id="A0A4R5XZN9"/>
<evidence type="ECO:0000259" key="1">
    <source>
        <dbReference type="Pfam" id="PF00535"/>
    </source>
</evidence>
<dbReference type="Gene3D" id="3.90.550.10">
    <property type="entry name" value="Spore Coat Polysaccharide Biosynthesis Protein SpsA, Chain A"/>
    <property type="match status" value="1"/>
</dbReference>
<dbReference type="InterPro" id="IPR029044">
    <property type="entry name" value="Nucleotide-diphossugar_trans"/>
</dbReference>
<keyword evidence="2" id="KW-0808">Transferase</keyword>
<dbReference type="SUPFAM" id="SSF53448">
    <property type="entry name" value="Nucleotide-diphospho-sugar transferases"/>
    <property type="match status" value="1"/>
</dbReference>